<evidence type="ECO:0000313" key="3">
    <source>
        <dbReference type="Proteomes" id="UP001234178"/>
    </source>
</evidence>
<accession>A0ABR0B6F3</accession>
<feature type="compositionally biased region" description="Pro residues" evidence="1">
    <location>
        <begin position="198"/>
        <end position="208"/>
    </location>
</feature>
<evidence type="ECO:0000256" key="1">
    <source>
        <dbReference type="SAM" id="MobiDB-lite"/>
    </source>
</evidence>
<comment type="caution">
    <text evidence="2">The sequence shown here is derived from an EMBL/GenBank/DDBJ whole genome shotgun (WGS) entry which is preliminary data.</text>
</comment>
<dbReference type="EMBL" id="JAOYFB010000040">
    <property type="protein sequence ID" value="KAK4037270.1"/>
    <property type="molecule type" value="Genomic_DNA"/>
</dbReference>
<protein>
    <submittedName>
        <fullName evidence="2">Uncharacterized protein</fullName>
    </submittedName>
</protein>
<evidence type="ECO:0000313" key="2">
    <source>
        <dbReference type="EMBL" id="KAK4037270.1"/>
    </source>
</evidence>
<dbReference type="Proteomes" id="UP001234178">
    <property type="component" value="Unassembled WGS sequence"/>
</dbReference>
<reference evidence="2 3" key="1">
    <citation type="journal article" date="2023" name="Nucleic Acids Res.">
        <title>The hologenome of Daphnia magna reveals possible DNA methylation and microbiome-mediated evolution of the host genome.</title>
        <authorList>
            <person name="Chaturvedi A."/>
            <person name="Li X."/>
            <person name="Dhandapani V."/>
            <person name="Marshall H."/>
            <person name="Kissane S."/>
            <person name="Cuenca-Cambronero M."/>
            <person name="Asole G."/>
            <person name="Calvet F."/>
            <person name="Ruiz-Romero M."/>
            <person name="Marangio P."/>
            <person name="Guigo R."/>
            <person name="Rago D."/>
            <person name="Mirbahai L."/>
            <person name="Eastwood N."/>
            <person name="Colbourne J.K."/>
            <person name="Zhou J."/>
            <person name="Mallon E."/>
            <person name="Orsini L."/>
        </authorList>
    </citation>
    <scope>NUCLEOTIDE SEQUENCE [LARGE SCALE GENOMIC DNA]</scope>
    <source>
        <strain evidence="2">LRV0_1</strain>
    </source>
</reference>
<proteinExistence type="predicted"/>
<gene>
    <name evidence="2" type="ORF">OUZ56_029306</name>
</gene>
<name>A0ABR0B6F3_9CRUS</name>
<keyword evidence="3" id="KW-1185">Reference proteome</keyword>
<organism evidence="2 3">
    <name type="scientific">Daphnia magna</name>
    <dbReference type="NCBI Taxonomy" id="35525"/>
    <lineage>
        <taxon>Eukaryota</taxon>
        <taxon>Metazoa</taxon>
        <taxon>Ecdysozoa</taxon>
        <taxon>Arthropoda</taxon>
        <taxon>Crustacea</taxon>
        <taxon>Branchiopoda</taxon>
        <taxon>Diplostraca</taxon>
        <taxon>Cladocera</taxon>
        <taxon>Anomopoda</taxon>
        <taxon>Daphniidae</taxon>
        <taxon>Daphnia</taxon>
    </lineage>
</organism>
<feature type="region of interest" description="Disordered" evidence="1">
    <location>
        <begin position="192"/>
        <end position="288"/>
    </location>
</feature>
<sequence>MKPKEIKSVEEILDIAAKNFWLESTTFTGRIRLNAVEDTLRKNGSYLVIQGTKSFSAIEVKNNVTTNTVKEKSEKEQNFTGSVRIVGTVQVVESFRSDWINGINVYVLPGVLVDKNAHQIGIKVVSIINCNHCSLITFVVKGFVHFTGPLPVDYAEVDSLNDLLIKDLLSTSGQQTILASIEVDVLDVQGNGNATVDPPAPAPTPTPTLAPDTSPRHQPPTPDPRHQTTPTTAPDTPDHPDNSPRHSPLFGMGAGVAQKATPAPKKMRRGLVSVKHMTPAPPREIRSS</sequence>